<keyword evidence="3" id="KW-1185">Reference proteome</keyword>
<dbReference type="RefSeq" id="WP_091335768.1">
    <property type="nucleotide sequence ID" value="NZ_FNYC01000003.1"/>
</dbReference>
<dbReference type="InterPro" id="IPR016796">
    <property type="entry name" value="UCP021774"/>
</dbReference>
<feature type="domain" description="DUF302" evidence="1">
    <location>
        <begin position="33"/>
        <end position="95"/>
    </location>
</feature>
<dbReference type="InterPro" id="IPR005180">
    <property type="entry name" value="DUF302"/>
</dbReference>
<gene>
    <name evidence="2" type="ORF">SAMN04487997_2112</name>
</gene>
<dbReference type="Gene3D" id="3.30.310.70">
    <property type="entry name" value="TT1751-like domain"/>
    <property type="match status" value="1"/>
</dbReference>
<dbReference type="InterPro" id="IPR035923">
    <property type="entry name" value="TT1751-like_sf"/>
</dbReference>
<dbReference type="Proteomes" id="UP000199420">
    <property type="component" value="Unassembled WGS sequence"/>
</dbReference>
<name>A0A1H6UUA2_9GAMM</name>
<organism evidence="2 3">
    <name type="scientific">Frateuria terrea</name>
    <dbReference type="NCBI Taxonomy" id="529704"/>
    <lineage>
        <taxon>Bacteria</taxon>
        <taxon>Pseudomonadati</taxon>
        <taxon>Pseudomonadota</taxon>
        <taxon>Gammaproteobacteria</taxon>
        <taxon>Lysobacterales</taxon>
        <taxon>Rhodanobacteraceae</taxon>
        <taxon>Frateuria</taxon>
    </lineage>
</organism>
<protein>
    <submittedName>
        <fullName evidence="2">Uncharacterized conserved protein, DUF302 family</fullName>
    </submittedName>
</protein>
<dbReference type="PANTHER" id="PTHR38342">
    <property type="entry name" value="SLR5037 PROTEIN"/>
    <property type="match status" value="1"/>
</dbReference>
<reference evidence="2 3" key="1">
    <citation type="submission" date="2016-10" db="EMBL/GenBank/DDBJ databases">
        <authorList>
            <person name="de Groot N.N."/>
        </authorList>
    </citation>
    <scope>NUCLEOTIDE SEQUENCE [LARGE SCALE GENOMIC DNA]</scope>
    <source>
        <strain evidence="2 3">DSM 26515</strain>
    </source>
</reference>
<dbReference type="Pfam" id="PF03625">
    <property type="entry name" value="DUF302"/>
    <property type="match status" value="1"/>
</dbReference>
<dbReference type="OrthoDB" id="9791067at2"/>
<sequence>MYYIVESRKTFAQAAEDLDAAVRRNGFGVLHVHDIGATLRSKGVPFERECKVFEICNPRQAAQVMQADMRLNMALPCRISVYTGGGQTSIGMIEPDHLLRMLSDDPVLQPIANEVETQMRRMIDEAR</sequence>
<dbReference type="PIRSF" id="PIRSF021774">
    <property type="entry name" value="UCP021774"/>
    <property type="match status" value="1"/>
</dbReference>
<proteinExistence type="predicted"/>
<evidence type="ECO:0000313" key="2">
    <source>
        <dbReference type="EMBL" id="SEI94244.1"/>
    </source>
</evidence>
<dbReference type="PANTHER" id="PTHR38342:SF1">
    <property type="entry name" value="SLR5037 PROTEIN"/>
    <property type="match status" value="1"/>
</dbReference>
<dbReference type="CDD" id="cd14797">
    <property type="entry name" value="DUF302"/>
    <property type="match status" value="1"/>
</dbReference>
<dbReference type="AlphaFoldDB" id="A0A1H6UUA2"/>
<dbReference type="EMBL" id="FNYC01000003">
    <property type="protein sequence ID" value="SEI94244.1"/>
    <property type="molecule type" value="Genomic_DNA"/>
</dbReference>
<accession>A0A1H6UUA2</accession>
<evidence type="ECO:0000259" key="1">
    <source>
        <dbReference type="Pfam" id="PF03625"/>
    </source>
</evidence>
<dbReference type="SUPFAM" id="SSF103247">
    <property type="entry name" value="TT1751-like"/>
    <property type="match status" value="1"/>
</dbReference>
<dbReference type="STRING" id="529704.SAMN02927913_1615"/>
<evidence type="ECO:0000313" key="3">
    <source>
        <dbReference type="Proteomes" id="UP000199420"/>
    </source>
</evidence>